<dbReference type="SUPFAM" id="SSF52943">
    <property type="entry name" value="ATP synthase (F1-ATPase), gamma subunit"/>
    <property type="match status" value="1"/>
</dbReference>
<evidence type="ECO:0000256" key="6">
    <source>
        <dbReference type="ARBA" id="ARBA00023136"/>
    </source>
</evidence>
<feature type="non-terminal residue" evidence="9">
    <location>
        <position position="30"/>
    </location>
</feature>
<evidence type="ECO:0000256" key="7">
    <source>
        <dbReference type="ARBA" id="ARBA00023196"/>
    </source>
</evidence>
<keyword evidence="5" id="KW-0406">Ion transport</keyword>
<keyword evidence="6" id="KW-0472">Membrane</keyword>
<keyword evidence="3" id="KW-0813">Transport</keyword>
<comment type="subcellular location">
    <subcellularLocation>
        <location evidence="1">Membrane</location>
        <topology evidence="1">Peripheral membrane protein</topology>
    </subcellularLocation>
</comment>
<evidence type="ECO:0000256" key="5">
    <source>
        <dbReference type="ARBA" id="ARBA00023065"/>
    </source>
</evidence>
<sequence length="30" mass="3265">MKSSADIKKRIKSVANTQQITKAMEVVSAT</sequence>
<dbReference type="EMBL" id="PFBG01000001">
    <property type="protein sequence ID" value="PIR86223.1"/>
    <property type="molecule type" value="Genomic_DNA"/>
</dbReference>
<dbReference type="GO" id="GO:0046933">
    <property type="term" value="F:proton-transporting ATP synthase activity, rotational mechanism"/>
    <property type="evidence" value="ECO:0007669"/>
    <property type="project" value="InterPro"/>
</dbReference>
<evidence type="ECO:0000313" key="9">
    <source>
        <dbReference type="EMBL" id="PIR86223.1"/>
    </source>
</evidence>
<keyword evidence="8" id="KW-0066">ATP synthesis</keyword>
<evidence type="ECO:0000256" key="1">
    <source>
        <dbReference type="ARBA" id="ARBA00004170"/>
    </source>
</evidence>
<comment type="similarity">
    <text evidence="2">Belongs to the ATPase gamma chain family.</text>
</comment>
<keyword evidence="9" id="KW-0378">Hydrolase</keyword>
<evidence type="ECO:0000256" key="3">
    <source>
        <dbReference type="ARBA" id="ARBA00022448"/>
    </source>
</evidence>
<dbReference type="GO" id="GO:0016787">
    <property type="term" value="F:hydrolase activity"/>
    <property type="evidence" value="ECO:0007669"/>
    <property type="project" value="UniProtKB-KW"/>
</dbReference>
<dbReference type="Gene3D" id="1.10.287.80">
    <property type="entry name" value="ATP synthase, gamma subunit, helix hairpin domain"/>
    <property type="match status" value="1"/>
</dbReference>
<evidence type="ECO:0000256" key="2">
    <source>
        <dbReference type="ARBA" id="ARBA00007681"/>
    </source>
</evidence>
<dbReference type="AlphaFoldDB" id="A0A2H0UIJ7"/>
<evidence type="ECO:0000256" key="4">
    <source>
        <dbReference type="ARBA" id="ARBA00022781"/>
    </source>
</evidence>
<evidence type="ECO:0000256" key="8">
    <source>
        <dbReference type="ARBA" id="ARBA00023310"/>
    </source>
</evidence>
<proteinExistence type="inferred from homology"/>
<accession>A0A2H0UIJ7</accession>
<keyword evidence="7" id="KW-0139">CF(1)</keyword>
<dbReference type="GO" id="GO:0045259">
    <property type="term" value="C:proton-transporting ATP synthase complex"/>
    <property type="evidence" value="ECO:0007669"/>
    <property type="project" value="UniProtKB-KW"/>
</dbReference>
<dbReference type="Proteomes" id="UP000229612">
    <property type="component" value="Unassembled WGS sequence"/>
</dbReference>
<evidence type="ECO:0000313" key="10">
    <source>
        <dbReference type="Proteomes" id="UP000229612"/>
    </source>
</evidence>
<dbReference type="InterPro" id="IPR035968">
    <property type="entry name" value="ATP_synth_F1_ATPase_gsu"/>
</dbReference>
<keyword evidence="4" id="KW-0375">Hydrogen ion transport</keyword>
<name>A0A2H0UIJ7_9BACT</name>
<dbReference type="EC" id="3.6.3.14" evidence="9"/>
<organism evidence="9 10">
    <name type="scientific">Candidatus Kaiserbacteria bacterium CG10_big_fil_rev_8_21_14_0_10_44_10</name>
    <dbReference type="NCBI Taxonomy" id="1974606"/>
    <lineage>
        <taxon>Bacteria</taxon>
        <taxon>Candidatus Kaiseribacteriota</taxon>
    </lineage>
</organism>
<protein>
    <submittedName>
        <fullName evidence="9">F0F1 ATP synthase subunit gamma</fullName>
        <ecNumber evidence="9">3.6.3.14</ecNumber>
    </submittedName>
</protein>
<reference evidence="10" key="1">
    <citation type="submission" date="2017-09" db="EMBL/GenBank/DDBJ databases">
        <title>Depth-based differentiation of microbial function through sediment-hosted aquifers and enrichment of novel symbionts in the deep terrestrial subsurface.</title>
        <authorList>
            <person name="Probst A.J."/>
            <person name="Ladd B."/>
            <person name="Jarett J.K."/>
            <person name="Geller-Mcgrath D.E."/>
            <person name="Sieber C.M.K."/>
            <person name="Emerson J.B."/>
            <person name="Anantharaman K."/>
            <person name="Thomas B.C."/>
            <person name="Malmstrom R."/>
            <person name="Stieglmeier M."/>
            <person name="Klingl A."/>
            <person name="Woyke T."/>
            <person name="Ryan C.M."/>
            <person name="Banfield J.F."/>
        </authorList>
    </citation>
    <scope>NUCLEOTIDE SEQUENCE [LARGE SCALE GENOMIC DNA]</scope>
</reference>
<gene>
    <name evidence="9" type="ORF">COU14_00005</name>
</gene>
<comment type="caution">
    <text evidence="9">The sequence shown here is derived from an EMBL/GenBank/DDBJ whole genome shotgun (WGS) entry which is preliminary data.</text>
</comment>